<gene>
    <name evidence="1" type="ORF">ACFOUY_19945</name>
</gene>
<keyword evidence="2" id="KW-1185">Reference proteome</keyword>
<name>A0ABV8NPQ4_9SPHI</name>
<organism evidence="1 2">
    <name type="scientific">Pedobacter jamesrossensis</name>
    <dbReference type="NCBI Taxonomy" id="1908238"/>
    <lineage>
        <taxon>Bacteria</taxon>
        <taxon>Pseudomonadati</taxon>
        <taxon>Bacteroidota</taxon>
        <taxon>Sphingobacteriia</taxon>
        <taxon>Sphingobacteriales</taxon>
        <taxon>Sphingobacteriaceae</taxon>
        <taxon>Pedobacter</taxon>
    </lineage>
</organism>
<evidence type="ECO:0000313" key="2">
    <source>
        <dbReference type="Proteomes" id="UP001595792"/>
    </source>
</evidence>
<dbReference type="EMBL" id="JBHSBY010000145">
    <property type="protein sequence ID" value="MFC4198990.1"/>
    <property type="molecule type" value="Genomic_DNA"/>
</dbReference>
<protein>
    <submittedName>
        <fullName evidence="1">Uncharacterized protein</fullName>
    </submittedName>
</protein>
<dbReference type="RefSeq" id="WP_378963042.1">
    <property type="nucleotide sequence ID" value="NZ_JBHRXC010000016.1"/>
</dbReference>
<dbReference type="Proteomes" id="UP001595792">
    <property type="component" value="Unassembled WGS sequence"/>
</dbReference>
<comment type="caution">
    <text evidence="1">The sequence shown here is derived from an EMBL/GenBank/DDBJ whole genome shotgun (WGS) entry which is preliminary data.</text>
</comment>
<reference evidence="2" key="1">
    <citation type="journal article" date="2019" name="Int. J. Syst. Evol. Microbiol.">
        <title>The Global Catalogue of Microorganisms (GCM) 10K type strain sequencing project: providing services to taxonomists for standard genome sequencing and annotation.</title>
        <authorList>
            <consortium name="The Broad Institute Genomics Platform"/>
            <consortium name="The Broad Institute Genome Sequencing Center for Infectious Disease"/>
            <person name="Wu L."/>
            <person name="Ma J."/>
        </authorList>
    </citation>
    <scope>NUCLEOTIDE SEQUENCE [LARGE SCALE GENOMIC DNA]</scope>
    <source>
        <strain evidence="2">CCM 8689</strain>
    </source>
</reference>
<proteinExistence type="predicted"/>
<sequence>MRIERKIILAVLFLFISATIAQSNVLNLHSEELSINGGIPFSSTSEVIKKIESKNTGIQFIKGKEVNGNEHFYANFKGKGGIQIFSKKNQVLGINIISIMGRSALGKKALPLSINQLLTDLVSVEASAWFNTSLKAFSASTKAKTTITHNEKLAVVTLSYDDSNKALTILLKPH</sequence>
<accession>A0ABV8NPQ4</accession>
<evidence type="ECO:0000313" key="1">
    <source>
        <dbReference type="EMBL" id="MFC4198990.1"/>
    </source>
</evidence>